<protein>
    <submittedName>
        <fullName evidence="1">Uncharacterized protein</fullName>
    </submittedName>
</protein>
<dbReference type="Proteomes" id="UP000470082">
    <property type="component" value="Unassembled WGS sequence"/>
</dbReference>
<dbReference type="RefSeq" id="WP_154459552.1">
    <property type="nucleotide sequence ID" value="NZ_VUMM01000003.1"/>
</dbReference>
<gene>
    <name evidence="1" type="ORF">FYJ50_02980</name>
</gene>
<evidence type="ECO:0000313" key="2">
    <source>
        <dbReference type="Proteomes" id="UP000470082"/>
    </source>
</evidence>
<dbReference type="AlphaFoldDB" id="A0A7X2T3V2"/>
<comment type="caution">
    <text evidence="1">The sequence shown here is derived from an EMBL/GenBank/DDBJ whole genome shotgun (WGS) entry which is preliminary data.</text>
</comment>
<accession>A0A7X2T3V2</accession>
<evidence type="ECO:0000313" key="1">
    <source>
        <dbReference type="EMBL" id="MSS01086.1"/>
    </source>
</evidence>
<name>A0A7X2T3V2_9FIRM</name>
<proteinExistence type="predicted"/>
<dbReference type="EMBL" id="VUMM01000003">
    <property type="protein sequence ID" value="MSS01086.1"/>
    <property type="molecule type" value="Genomic_DNA"/>
</dbReference>
<reference evidence="1 2" key="1">
    <citation type="submission" date="2019-08" db="EMBL/GenBank/DDBJ databases">
        <title>In-depth cultivation of the pig gut microbiome towards novel bacterial diversity and tailored functional studies.</title>
        <authorList>
            <person name="Wylensek D."/>
            <person name="Hitch T.C.A."/>
            <person name="Clavel T."/>
        </authorList>
    </citation>
    <scope>NUCLEOTIDE SEQUENCE [LARGE SCALE GENOMIC DNA]</scope>
    <source>
        <strain evidence="1 2">LKV-178-WT-2G</strain>
    </source>
</reference>
<organism evidence="1 2">
    <name type="scientific">Floccifex porci</name>
    <dbReference type="NCBI Taxonomy" id="2606629"/>
    <lineage>
        <taxon>Bacteria</taxon>
        <taxon>Bacillati</taxon>
        <taxon>Bacillota</taxon>
        <taxon>Erysipelotrichia</taxon>
        <taxon>Erysipelotrichales</taxon>
        <taxon>Erysipelotrichaceae</taxon>
        <taxon>Floccifex</taxon>
    </lineage>
</organism>
<keyword evidence="2" id="KW-1185">Reference proteome</keyword>
<sequence>MAEKNRFSKLLEDLMVEAELKNYMLAQELQYDVSYISKWVSGRMIPAEKSAKKILEGISRCIVDVASETGRRNLLSDYQVENIEDLKLAIFDNLEVEYQYVKEMQKNTGTDIAPKTFCFPELSLLQYISRMHHPVLRRVKSLDVIAVLDLMNIEHEQRIQFTVIENEHMPTFGGYPDVHYSMVIHIRPERWDYINDTLFLFHLLTNNTAIDFQLYGDDQAAGHLIFTVKDDFMISGILINNDRCISVMISEEEENCNTVFRNIRTLCTHERLLFRKVSMNAMISGREYLHSVLAPNLRWAIGHLTEHFLPDDLFEEILEELIITRKLEIDPDELRAIHKLTQNVMQESNIRLLIYETAFSNLVVAHKIDFYNYKVYLSVDQRMRYMKHLLSLCENNENLEVRLVYGKFVSDFEYLDNQSTFISDTITCLRLENIGSLNNCMIVNRSDVQKIFERSFEEFWNYGDNVVISDRSAILEYIQHMMHGIHLISQME</sequence>